<dbReference type="AlphaFoldDB" id="F4SCD3"/>
<dbReference type="GeneID" id="18933516"/>
<dbReference type="RefSeq" id="XP_007419037.1">
    <property type="nucleotide sequence ID" value="XM_007418975.1"/>
</dbReference>
<evidence type="ECO:0000313" key="1">
    <source>
        <dbReference type="EMBL" id="EGF97675.1"/>
    </source>
</evidence>
<reference evidence="2" key="1">
    <citation type="journal article" date="2011" name="Proc. Natl. Acad. Sci. U.S.A.">
        <title>Obligate biotrophy features unraveled by the genomic analysis of rust fungi.</title>
        <authorList>
            <person name="Duplessis S."/>
            <person name="Cuomo C.A."/>
            <person name="Lin Y.-C."/>
            <person name="Aerts A."/>
            <person name="Tisserant E."/>
            <person name="Veneault-Fourrey C."/>
            <person name="Joly D.L."/>
            <person name="Hacquard S."/>
            <person name="Amselem J."/>
            <person name="Cantarel B.L."/>
            <person name="Chiu R."/>
            <person name="Coutinho P.M."/>
            <person name="Feau N."/>
            <person name="Field M."/>
            <person name="Frey P."/>
            <person name="Gelhaye E."/>
            <person name="Goldberg J."/>
            <person name="Grabherr M.G."/>
            <person name="Kodira C.D."/>
            <person name="Kohler A."/>
            <person name="Kuees U."/>
            <person name="Lindquist E.A."/>
            <person name="Lucas S.M."/>
            <person name="Mago R."/>
            <person name="Mauceli E."/>
            <person name="Morin E."/>
            <person name="Murat C."/>
            <person name="Pangilinan J.L."/>
            <person name="Park R."/>
            <person name="Pearson M."/>
            <person name="Quesneville H."/>
            <person name="Rouhier N."/>
            <person name="Sakthikumar S."/>
            <person name="Salamov A.A."/>
            <person name="Schmutz J."/>
            <person name="Selles B."/>
            <person name="Shapiro H."/>
            <person name="Tanguay P."/>
            <person name="Tuskan G.A."/>
            <person name="Henrissat B."/>
            <person name="Van de Peer Y."/>
            <person name="Rouze P."/>
            <person name="Ellis J.G."/>
            <person name="Dodds P.N."/>
            <person name="Schein J.E."/>
            <person name="Zhong S."/>
            <person name="Hamelin R.C."/>
            <person name="Grigoriev I.V."/>
            <person name="Szabo L.J."/>
            <person name="Martin F."/>
        </authorList>
    </citation>
    <scope>NUCLEOTIDE SEQUENCE [LARGE SCALE GENOMIC DNA]</scope>
    <source>
        <strain evidence="2">98AG31 / pathotype 3-4-7</strain>
    </source>
</reference>
<name>F4SCD3_MELLP</name>
<dbReference type="VEuPathDB" id="FungiDB:MELLADRAFT_84538"/>
<accession>F4SCD3</accession>
<dbReference type="HOGENOM" id="CLU_056407_0_0_1"/>
<evidence type="ECO:0000313" key="2">
    <source>
        <dbReference type="Proteomes" id="UP000001072"/>
    </source>
</evidence>
<dbReference type="Proteomes" id="UP000001072">
    <property type="component" value="Unassembled WGS sequence"/>
</dbReference>
<protein>
    <submittedName>
        <fullName evidence="1">Uncharacterized protein</fullName>
    </submittedName>
</protein>
<keyword evidence="2" id="KW-1185">Reference proteome</keyword>
<dbReference type="EMBL" id="GL883206">
    <property type="protein sequence ID" value="EGF97675.1"/>
    <property type="molecule type" value="Genomic_DNA"/>
</dbReference>
<dbReference type="OrthoDB" id="2511315at2759"/>
<sequence>MSSHHNTQIWSLIQTLPEDLHVFLDEDYELQYKKILKAQFYRILVHFNPKTKSRISHLKADLNAAFKKELRPQLSDFLIPRPPPAMETDQDDKNLDFNPLGRKTTRKMLLDAIKRKAPNAPVPTNARRNGLLLLYKEHVDKDLVIPGQTETIRKPGVLKANAVSGEDSEELRLALQCYAPQVFVHSIPMTHQVLVDCYLQFILAAKLEPGALIAGFHYSIIS</sequence>
<organism evidence="2">
    <name type="scientific">Melampsora larici-populina (strain 98AG31 / pathotype 3-4-7)</name>
    <name type="common">Poplar leaf rust fungus</name>
    <dbReference type="NCBI Taxonomy" id="747676"/>
    <lineage>
        <taxon>Eukaryota</taxon>
        <taxon>Fungi</taxon>
        <taxon>Dikarya</taxon>
        <taxon>Basidiomycota</taxon>
        <taxon>Pucciniomycotina</taxon>
        <taxon>Pucciniomycetes</taxon>
        <taxon>Pucciniales</taxon>
        <taxon>Melampsoraceae</taxon>
        <taxon>Melampsora</taxon>
    </lineage>
</organism>
<dbReference type="KEGG" id="mlr:MELLADRAFT_84538"/>
<dbReference type="InParanoid" id="F4SCD3"/>
<proteinExistence type="predicted"/>
<gene>
    <name evidence="1" type="ORF">MELLADRAFT_84538</name>
</gene>